<keyword evidence="5" id="KW-1185">Reference proteome</keyword>
<dbReference type="Proteomes" id="UP001162907">
    <property type="component" value="Chromosome"/>
</dbReference>
<dbReference type="SUPFAM" id="SSF49373">
    <property type="entry name" value="Invasin/intimin cell-adhesion fragments"/>
    <property type="match status" value="2"/>
</dbReference>
<protein>
    <submittedName>
        <fullName evidence="4">Ig-like domain-containing protein</fullName>
    </submittedName>
</protein>
<dbReference type="Gene3D" id="2.60.40.10">
    <property type="entry name" value="Immunoglobulins"/>
    <property type="match status" value="2"/>
</dbReference>
<dbReference type="PROSITE" id="PS51127">
    <property type="entry name" value="BIG1"/>
    <property type="match status" value="1"/>
</dbReference>
<evidence type="ECO:0000256" key="1">
    <source>
        <dbReference type="ARBA" id="ARBA00010116"/>
    </source>
</evidence>
<dbReference type="InterPro" id="IPR013783">
    <property type="entry name" value="Ig-like_fold"/>
</dbReference>
<dbReference type="SMART" id="SM00634">
    <property type="entry name" value="BID_1"/>
    <property type="match status" value="1"/>
</dbReference>
<dbReference type="Pfam" id="PF03538">
    <property type="entry name" value="VRP1"/>
    <property type="match status" value="1"/>
</dbReference>
<dbReference type="InterPro" id="IPR003344">
    <property type="entry name" value="Big_1_dom"/>
</dbReference>
<sequence length="1201" mass="132858">MNRSPAQIAQKMFTQAVGKPKRSSTMALTRFFKAGGSVAALAQKGVDGLMHDYGLNRQQVGEFQQRLNVLSTVILRQFIEHQLTTADAKAVARTGLKNGPTYSLLFNPNFDALCPPDAIEAIHSPAAYLTALLHWALHRLGVTDGKDFPLVGRRTDLEKLLIDVKAVHGAVSSVEVISHVMERFITATLGPIQNLDEALSQKAFPRELPFHWPWVTLDHVLKGHGESVGSIVRLCDLQYPYFLRSAPWSDKSDDALVQATRLSPSQRTILTEAPHFPDGADEFYLKYLGLKDISVGNLRLVSVFNERMKLDTPALEALLSIEGFTPFLSENAPRSPIGAGPYPITGGDHGSVFIHERKFPPISIVKNGVDLLNRLEHMDPDRVDRANRIVRLTDWLRLASHETDRLIVAAMLAEVPPPTPSRYWITANTLRALGLFQALREVFGCTAEDFAAFIGPLSVFGRGTERAQYDRIFNSGATGSRPLVLDDRSFPVIPVTAADLLTVKQLCAGLGTDTETYFYLANLIAAAHGLTQLECSLTIVSSFYRMVRLPRLLGVTPIEAVLLLNLKGGQVWVNTLAGVPQINNRQSADTPDVLSVIHALMDGVQWAQSVQLPVHWVVQQATVWPPNRPDERQLTLFDQWRRQVPVAQVTEDVLKMAGIEPLSNNRQWLRALAALVDEQGLIRDFVESTDQTYEAHAREMTERAVVSETGRLDTGLVELILAVVLRCRASQNNMVQEGLAAYGGLKPELVLQVLRWSGANVHFVLARVLASPETFGDSGTVLRREDSPSDPVLQALAEFSRRSAVVARLELSGEFLTYFIATGYRQWFGLNSIDVFDLSTLYYLTVYKRALGMSDQPETRLVDYLRRISALPANLNNHGLELVQERAAKWLAELFNWSVDEVRICAAHVNPSKGLVVTLQQLDVLIRIRLLAKKTGQSARTLLELGKLPPDSEYAEYDHAADLVRASLTTTTEATYADDVMAVGLDVIVGWTTVPDPVRLIANKPGEFAEFTITVKNREGQARLNVNVHCATTLGRFETSMITTDINGTATVKFFPGSRMGSVTPVFWLDLGEETAAPSIEIGPDMATLHLRSQNPFPVPDSTVLIGTPVTYRAVVQDDYDNPITGASVTWKLDPLPQGEIKTVTDRLGRTEVTFTSAEAVTVKVKATAENATSVTFRDVKFVEPLPLRRREPAPRKQRKQ</sequence>
<dbReference type="InterPro" id="IPR008964">
    <property type="entry name" value="Invasin/intimin_cell_adhesion"/>
</dbReference>
<evidence type="ECO:0000259" key="3">
    <source>
        <dbReference type="PROSITE" id="PS51127"/>
    </source>
</evidence>
<evidence type="ECO:0000313" key="5">
    <source>
        <dbReference type="Proteomes" id="UP001162907"/>
    </source>
</evidence>
<dbReference type="Pfam" id="PF02369">
    <property type="entry name" value="Big_1"/>
    <property type="match status" value="1"/>
</dbReference>
<organism evidence="4 5">
    <name type="scientific">Pseudomonas fitomaticsae</name>
    <dbReference type="NCBI Taxonomy" id="2837969"/>
    <lineage>
        <taxon>Bacteria</taxon>
        <taxon>Pseudomonadati</taxon>
        <taxon>Pseudomonadota</taxon>
        <taxon>Gammaproteobacteria</taxon>
        <taxon>Pseudomonadales</taxon>
        <taxon>Pseudomonadaceae</taxon>
        <taxon>Pseudomonas</taxon>
    </lineage>
</organism>
<gene>
    <name evidence="4" type="ORF">KJY40_23845</name>
</gene>
<evidence type="ECO:0000256" key="2">
    <source>
        <dbReference type="ARBA" id="ARBA00023026"/>
    </source>
</evidence>
<proteinExistence type="inferred from homology"/>
<comment type="similarity">
    <text evidence="1">Belongs to the intimin/invasin family.</text>
</comment>
<reference evidence="4 5" key="1">
    <citation type="journal article" date="2022" name="Int. J. Syst. Evol. Microbiol.">
        <title>Pseudomonas fitomaticsae sp. nov., isolated at Marimurtra Botanical Garden in Blanes, Catalonia, Spain.</title>
        <authorList>
            <person name="Atanasov K.E."/>
            <person name="Galbis D.M."/>
            <person name="Cornado D."/>
            <person name="Serpico A."/>
            <person name="Sanchez G."/>
            <person name="Bosch M."/>
            <person name="Ferrer A."/>
            <person name="Altabella T."/>
        </authorList>
    </citation>
    <scope>NUCLEOTIDE SEQUENCE [LARGE SCALE GENOMIC DNA]</scope>
    <source>
        <strain evidence="4 5">FIT81</strain>
    </source>
</reference>
<accession>A0ABY3PYR4</accession>
<dbReference type="InterPro" id="IPR018003">
    <property type="entry name" value="Insecticidal_toxin/plasmid_vir"/>
</dbReference>
<name>A0ABY3PYR4_9PSED</name>
<keyword evidence="2" id="KW-0843">Virulence</keyword>
<dbReference type="RefSeq" id="WP_230733155.1">
    <property type="nucleotide sequence ID" value="NZ_CP075567.1"/>
</dbReference>
<evidence type="ECO:0000313" key="4">
    <source>
        <dbReference type="EMBL" id="UFP99041.1"/>
    </source>
</evidence>
<feature type="domain" description="Big-1" evidence="3">
    <location>
        <begin position="1094"/>
        <end position="1183"/>
    </location>
</feature>
<dbReference type="EMBL" id="CP075567">
    <property type="protein sequence ID" value="UFP99041.1"/>
    <property type="molecule type" value="Genomic_DNA"/>
</dbReference>